<feature type="binding site" evidence="5">
    <location>
        <position position="139"/>
    </location>
    <ligand>
        <name>ATP</name>
        <dbReference type="ChEBI" id="CHEBI:30616"/>
    </ligand>
</feature>
<protein>
    <recommendedName>
        <fullName evidence="6">Protein kinase domain-containing protein</fullName>
    </recommendedName>
</protein>
<dbReference type="SMART" id="SM00220">
    <property type="entry name" value="S_TKc"/>
    <property type="match status" value="1"/>
</dbReference>
<sequence length="738" mass="82376">MSTRNWVLAGVGRYSCGSGIRSQKPRFAVSASRSRMSLSWQCKPRLMLPGRRVVACRPEAITKHKLGKFRLSSLSGDSPCLPRARARLHESTYMALISKTKKELAPACPQVKLRRSLGAGGNGCVYLAAHEDHGEVAVKFFLNSDRRRWQRFRDEVKVVTTHLHDSPRVVPILEDWLPEYGTDDVPWYIMPKAETIREVFKSLTWREMLPAFVELADGLVELHRAGVAHRDIKPENLFRFDGGYRFGDFGIAAFPGRAGITKEDEPMGPASFMAPEMEANSGVADCFLADVYSLAKTIWALLTGEKFAFPGQYRPKGHEGLAAREKENGFVLEPLDLLLERATDSLPGARPSASEFSASLREIAAIQYDPGRANQLQWEFASLEAMTGQGIARAEWRDPTAVLKVIRLLSRHHGMNHCFLPEGGGQHIRGASLCEGGRMLSLQISGGGADYIVSPIRLVVERFPNHPAFGYAVLEVGEVHRLTEDDAFLNGAVEKLRRFSDFDYTPDARDEDEPQFTGLGEPCYRRFKGGLMVFAPTYGIYNRIDKYNGTAELLGLEELRRQYGGLVERLGTTKPEPRTLLPVVRLLHREVARVPFVLNSLSMGQFWTLFDLDEQMFNARGDSGRAIVGSGDLLEMLRSMSTDPKRQRAKDFLIGLTAQQRGEYLALVDVARGIIDPHEMANYAEGKSRSSYDVSYLLEKLGNGYLRRALEKFGVECVGETVAAEAQTEDATTQDDEF</sequence>
<evidence type="ECO:0000313" key="7">
    <source>
        <dbReference type="EMBL" id="CAB3862853.1"/>
    </source>
</evidence>
<evidence type="ECO:0000256" key="5">
    <source>
        <dbReference type="PROSITE-ProRule" id="PRU10141"/>
    </source>
</evidence>
<gene>
    <name evidence="7" type="ORF">LMG1861_02352</name>
</gene>
<name>A0A6S7DXU2_9BURK</name>
<dbReference type="PROSITE" id="PS00107">
    <property type="entry name" value="PROTEIN_KINASE_ATP"/>
    <property type="match status" value="1"/>
</dbReference>
<dbReference type="InterPro" id="IPR000719">
    <property type="entry name" value="Prot_kinase_dom"/>
</dbReference>
<evidence type="ECO:0000256" key="2">
    <source>
        <dbReference type="ARBA" id="ARBA00022741"/>
    </source>
</evidence>
<keyword evidence="4 5" id="KW-0067">ATP-binding</keyword>
<dbReference type="InterPro" id="IPR017441">
    <property type="entry name" value="Protein_kinase_ATP_BS"/>
</dbReference>
<evidence type="ECO:0000259" key="6">
    <source>
        <dbReference type="PROSITE" id="PS50011"/>
    </source>
</evidence>
<keyword evidence="3" id="KW-0418">Kinase</keyword>
<dbReference type="Gene3D" id="3.30.200.20">
    <property type="entry name" value="Phosphorylase Kinase, domain 1"/>
    <property type="match status" value="1"/>
</dbReference>
<evidence type="ECO:0000256" key="3">
    <source>
        <dbReference type="ARBA" id="ARBA00022777"/>
    </source>
</evidence>
<organism evidence="7 8">
    <name type="scientific">Achromobacter piechaudii</name>
    <dbReference type="NCBI Taxonomy" id="72556"/>
    <lineage>
        <taxon>Bacteria</taxon>
        <taxon>Pseudomonadati</taxon>
        <taxon>Pseudomonadota</taxon>
        <taxon>Betaproteobacteria</taxon>
        <taxon>Burkholderiales</taxon>
        <taxon>Alcaligenaceae</taxon>
        <taxon>Achromobacter</taxon>
    </lineage>
</organism>
<proteinExistence type="predicted"/>
<feature type="domain" description="Protein kinase" evidence="6">
    <location>
        <begin position="111"/>
        <end position="364"/>
    </location>
</feature>
<dbReference type="EMBL" id="CADILD010000002">
    <property type="protein sequence ID" value="CAB3862853.1"/>
    <property type="molecule type" value="Genomic_DNA"/>
</dbReference>
<dbReference type="PANTHER" id="PTHR43289:SF6">
    <property type="entry name" value="SERINE_THREONINE-PROTEIN KINASE NEKL-3"/>
    <property type="match status" value="1"/>
</dbReference>
<dbReference type="Gene3D" id="1.10.510.10">
    <property type="entry name" value="Transferase(Phosphotransferase) domain 1"/>
    <property type="match status" value="1"/>
</dbReference>
<reference evidence="7 8" key="1">
    <citation type="submission" date="2020-04" db="EMBL/GenBank/DDBJ databases">
        <authorList>
            <person name="De Canck E."/>
        </authorList>
    </citation>
    <scope>NUCLEOTIDE SEQUENCE [LARGE SCALE GENOMIC DNA]</scope>
    <source>
        <strain evidence="7 8">LMG 1861</strain>
    </source>
</reference>
<dbReference type="Proteomes" id="UP000494105">
    <property type="component" value="Unassembled WGS sequence"/>
</dbReference>
<dbReference type="GO" id="GO:0004674">
    <property type="term" value="F:protein serine/threonine kinase activity"/>
    <property type="evidence" value="ECO:0007669"/>
    <property type="project" value="TreeGrafter"/>
</dbReference>
<dbReference type="PROSITE" id="PS50011">
    <property type="entry name" value="PROTEIN_KINASE_DOM"/>
    <property type="match status" value="1"/>
</dbReference>
<dbReference type="InterPro" id="IPR011009">
    <property type="entry name" value="Kinase-like_dom_sf"/>
</dbReference>
<dbReference type="GO" id="GO:0005524">
    <property type="term" value="F:ATP binding"/>
    <property type="evidence" value="ECO:0007669"/>
    <property type="project" value="UniProtKB-UniRule"/>
</dbReference>
<dbReference type="SUPFAM" id="SSF56112">
    <property type="entry name" value="Protein kinase-like (PK-like)"/>
    <property type="match status" value="1"/>
</dbReference>
<evidence type="ECO:0000256" key="4">
    <source>
        <dbReference type="ARBA" id="ARBA00022840"/>
    </source>
</evidence>
<keyword evidence="2 5" id="KW-0547">Nucleotide-binding</keyword>
<dbReference type="PANTHER" id="PTHR43289">
    <property type="entry name" value="MITOGEN-ACTIVATED PROTEIN KINASE KINASE KINASE 20-RELATED"/>
    <property type="match status" value="1"/>
</dbReference>
<evidence type="ECO:0000256" key="1">
    <source>
        <dbReference type="ARBA" id="ARBA00022679"/>
    </source>
</evidence>
<dbReference type="CDD" id="cd14014">
    <property type="entry name" value="STKc_PknB_like"/>
    <property type="match status" value="1"/>
</dbReference>
<dbReference type="AlphaFoldDB" id="A0A6S7DXU2"/>
<keyword evidence="1" id="KW-0808">Transferase</keyword>
<accession>A0A6S7DXU2</accession>
<evidence type="ECO:0000313" key="8">
    <source>
        <dbReference type="Proteomes" id="UP000494105"/>
    </source>
</evidence>
<dbReference type="Pfam" id="PF00069">
    <property type="entry name" value="Pkinase"/>
    <property type="match status" value="1"/>
</dbReference>